<evidence type="ECO:0000313" key="1">
    <source>
        <dbReference type="EMBL" id="NMO00577.1"/>
    </source>
</evidence>
<protein>
    <submittedName>
        <fullName evidence="1">Uncharacterized protein</fullName>
    </submittedName>
</protein>
<evidence type="ECO:0000313" key="2">
    <source>
        <dbReference type="Proteomes" id="UP000550729"/>
    </source>
</evidence>
<name>A0A848KRL2_9ACTN</name>
<dbReference type="AlphaFoldDB" id="A0A848KRL2"/>
<sequence length="92" mass="10258">MKAQSNAHDRNYQRHAAAFNRDNLEQLAAEHAETMQRESEARAELYEAACCAVDGGYRKADVARWAGITRVTLDKALAAFYAADRAEIENAK</sequence>
<reference evidence="1 2" key="1">
    <citation type="submission" date="2020-04" db="EMBL/GenBank/DDBJ databases">
        <title>Gordonia sp. nov. TBRC 11910.</title>
        <authorList>
            <person name="Suriyachadkun C."/>
        </authorList>
    </citation>
    <scope>NUCLEOTIDE SEQUENCE [LARGE SCALE GENOMIC DNA]</scope>
    <source>
        <strain evidence="1 2">TBRC 11910</strain>
    </source>
</reference>
<proteinExistence type="predicted"/>
<dbReference type="RefSeq" id="WP_170193090.1">
    <property type="nucleotide sequence ID" value="NZ_JABBNB010000004.1"/>
</dbReference>
<gene>
    <name evidence="1" type="ORF">HH308_05030</name>
</gene>
<dbReference type="EMBL" id="JABBNB010000004">
    <property type="protein sequence ID" value="NMO00577.1"/>
    <property type="molecule type" value="Genomic_DNA"/>
</dbReference>
<comment type="caution">
    <text evidence="1">The sequence shown here is derived from an EMBL/GenBank/DDBJ whole genome shotgun (WGS) entry which is preliminary data.</text>
</comment>
<organism evidence="1 2">
    <name type="scientific">Gordonia asplenii</name>
    <dbReference type="NCBI Taxonomy" id="2725283"/>
    <lineage>
        <taxon>Bacteria</taxon>
        <taxon>Bacillati</taxon>
        <taxon>Actinomycetota</taxon>
        <taxon>Actinomycetes</taxon>
        <taxon>Mycobacteriales</taxon>
        <taxon>Gordoniaceae</taxon>
        <taxon>Gordonia</taxon>
    </lineage>
</organism>
<accession>A0A848KRL2</accession>
<keyword evidence="2" id="KW-1185">Reference proteome</keyword>
<dbReference type="Proteomes" id="UP000550729">
    <property type="component" value="Unassembled WGS sequence"/>
</dbReference>